<evidence type="ECO:0000313" key="2">
    <source>
        <dbReference type="Proteomes" id="UP000199245"/>
    </source>
</evidence>
<name>A0A1G7KCU4_9BRAD</name>
<dbReference type="EMBL" id="FMZW01000052">
    <property type="protein sequence ID" value="SDF34649.1"/>
    <property type="molecule type" value="Genomic_DNA"/>
</dbReference>
<sequence length="38" mass="4102">MTDVEGSSMRKLLSVLCAGLWRGLHGRFGLVPKSDVKG</sequence>
<dbReference type="Proteomes" id="UP000199245">
    <property type="component" value="Unassembled WGS sequence"/>
</dbReference>
<organism evidence="1 2">
    <name type="scientific">Bradyrhizobium brasilense</name>
    <dbReference type="NCBI Taxonomy" id="1419277"/>
    <lineage>
        <taxon>Bacteria</taxon>
        <taxon>Pseudomonadati</taxon>
        <taxon>Pseudomonadota</taxon>
        <taxon>Alphaproteobacteria</taxon>
        <taxon>Hyphomicrobiales</taxon>
        <taxon>Nitrobacteraceae</taxon>
        <taxon>Bradyrhizobium</taxon>
    </lineage>
</organism>
<dbReference type="AlphaFoldDB" id="A0A1G7KCU4"/>
<reference evidence="1 2" key="1">
    <citation type="submission" date="2016-10" db="EMBL/GenBank/DDBJ databases">
        <authorList>
            <person name="de Groot N.N."/>
        </authorList>
    </citation>
    <scope>NUCLEOTIDE SEQUENCE [LARGE SCALE GENOMIC DNA]</scope>
    <source>
        <strain evidence="1 2">R5</strain>
    </source>
</reference>
<accession>A0A1G7KCU4</accession>
<gene>
    <name evidence="1" type="ORF">SAMN05216337_105211</name>
</gene>
<evidence type="ECO:0000313" key="1">
    <source>
        <dbReference type="EMBL" id="SDF34649.1"/>
    </source>
</evidence>
<protein>
    <submittedName>
        <fullName evidence="1">Uncharacterized protein</fullName>
    </submittedName>
</protein>
<proteinExistence type="predicted"/>